<dbReference type="EMBL" id="CM056816">
    <property type="protein sequence ID" value="KAJ8632615.1"/>
    <property type="molecule type" value="Genomic_DNA"/>
</dbReference>
<evidence type="ECO:0000313" key="1">
    <source>
        <dbReference type="EMBL" id="KAJ8632615.1"/>
    </source>
</evidence>
<gene>
    <name evidence="1" type="ORF">MRB53_025951</name>
</gene>
<proteinExistence type="predicted"/>
<accession>A0ACC2LH80</accession>
<organism evidence="1 2">
    <name type="scientific">Persea americana</name>
    <name type="common">Avocado</name>
    <dbReference type="NCBI Taxonomy" id="3435"/>
    <lineage>
        <taxon>Eukaryota</taxon>
        <taxon>Viridiplantae</taxon>
        <taxon>Streptophyta</taxon>
        <taxon>Embryophyta</taxon>
        <taxon>Tracheophyta</taxon>
        <taxon>Spermatophyta</taxon>
        <taxon>Magnoliopsida</taxon>
        <taxon>Magnoliidae</taxon>
        <taxon>Laurales</taxon>
        <taxon>Lauraceae</taxon>
        <taxon>Persea</taxon>
    </lineage>
</organism>
<keyword evidence="2" id="KW-1185">Reference proteome</keyword>
<dbReference type="Proteomes" id="UP001234297">
    <property type="component" value="Chromosome 8"/>
</dbReference>
<evidence type="ECO:0000313" key="2">
    <source>
        <dbReference type="Proteomes" id="UP001234297"/>
    </source>
</evidence>
<sequence>MSSARGGRRGRDDGVLRWWWWWCGLRVEEEGATARRHERDEEQRDWRGELPLRWVYAGGCEMERERAKIERERR</sequence>
<protein>
    <submittedName>
        <fullName evidence="1">Uncharacterized protein</fullName>
    </submittedName>
</protein>
<reference evidence="1 2" key="1">
    <citation type="journal article" date="2022" name="Hortic Res">
        <title>A haplotype resolved chromosomal level avocado genome allows analysis of novel avocado genes.</title>
        <authorList>
            <person name="Nath O."/>
            <person name="Fletcher S.J."/>
            <person name="Hayward A."/>
            <person name="Shaw L.M."/>
            <person name="Masouleh A.K."/>
            <person name="Furtado A."/>
            <person name="Henry R.J."/>
            <person name="Mitter N."/>
        </authorList>
    </citation>
    <scope>NUCLEOTIDE SEQUENCE [LARGE SCALE GENOMIC DNA]</scope>
    <source>
        <strain evidence="2">cv. Hass</strain>
    </source>
</reference>
<comment type="caution">
    <text evidence="1">The sequence shown here is derived from an EMBL/GenBank/DDBJ whole genome shotgun (WGS) entry which is preliminary data.</text>
</comment>
<name>A0ACC2LH80_PERAE</name>